<keyword evidence="2" id="KW-1185">Reference proteome</keyword>
<evidence type="ECO:0000313" key="2">
    <source>
        <dbReference type="Proteomes" id="UP000626220"/>
    </source>
</evidence>
<dbReference type="InterPro" id="IPR045565">
    <property type="entry name" value="Phage_capsid_2"/>
</dbReference>
<accession>A0A8J3GTJ7</accession>
<reference evidence="1" key="2">
    <citation type="submission" date="2020-09" db="EMBL/GenBank/DDBJ databases">
        <authorList>
            <person name="Sun Q."/>
            <person name="Kim S."/>
        </authorList>
    </citation>
    <scope>NUCLEOTIDE SEQUENCE</scope>
    <source>
        <strain evidence="1">KCTC 42650</strain>
    </source>
</reference>
<name>A0A8J3GTJ7_9RHOB</name>
<dbReference type="AlphaFoldDB" id="A0A8J3GTJ7"/>
<proteinExistence type="predicted"/>
<evidence type="ECO:0000313" key="1">
    <source>
        <dbReference type="EMBL" id="GHF33289.1"/>
    </source>
</evidence>
<organism evidence="1 2">
    <name type="scientific">Seohaeicola zhoushanensis</name>
    <dbReference type="NCBI Taxonomy" id="1569283"/>
    <lineage>
        <taxon>Bacteria</taxon>
        <taxon>Pseudomonadati</taxon>
        <taxon>Pseudomonadota</taxon>
        <taxon>Alphaproteobacteria</taxon>
        <taxon>Rhodobacterales</taxon>
        <taxon>Roseobacteraceae</taxon>
        <taxon>Seohaeicola</taxon>
    </lineage>
</organism>
<reference evidence="1" key="1">
    <citation type="journal article" date="2014" name="Int. J. Syst. Evol. Microbiol.">
        <title>Complete genome sequence of Corynebacterium casei LMG S-19264T (=DSM 44701T), isolated from a smear-ripened cheese.</title>
        <authorList>
            <consortium name="US DOE Joint Genome Institute (JGI-PGF)"/>
            <person name="Walter F."/>
            <person name="Albersmeier A."/>
            <person name="Kalinowski J."/>
            <person name="Ruckert C."/>
        </authorList>
    </citation>
    <scope>NUCLEOTIDE SEQUENCE</scope>
    <source>
        <strain evidence="1">KCTC 42650</strain>
    </source>
</reference>
<comment type="caution">
    <text evidence="1">The sequence shown here is derived from an EMBL/GenBank/DDBJ whole genome shotgun (WGS) entry which is preliminary data.</text>
</comment>
<sequence>MSYEQLVEDHHKILFRDNVAMVAQQVTNHIMGAVTVIPASGEAVNAADLVGKVEASDIEEHSRTNPDNPAGKSRRWLVYPIGIESGELITKDVMFKHAMDSTSMLLRAHVAAVVRKQQDRILGVKAKVGGGWEMSGRGLFGQASGGKLPGTDLSDLPSGNFIPHNAAGGSTGLNTEKLRKATEAMELADFGFETEMAVYCAITPKQKTDLLNLALATKTQLNQFQLQQIESGKPTTLLGITWIFTNRLPTDANGYRLCPIWTKENVIVGEWQGINGRIWNDTSKRNLPQIMVDAYLDATRIEDIGVRVIRCEEAA</sequence>
<protein>
    <recommendedName>
        <fullName evidence="3">Major capsid protein</fullName>
    </recommendedName>
</protein>
<evidence type="ECO:0008006" key="3">
    <source>
        <dbReference type="Google" id="ProtNLM"/>
    </source>
</evidence>
<dbReference type="EMBL" id="BNCJ01000001">
    <property type="protein sequence ID" value="GHF33289.1"/>
    <property type="molecule type" value="Genomic_DNA"/>
</dbReference>
<gene>
    <name evidence="1" type="ORF">GCM10017056_00880</name>
</gene>
<dbReference type="Proteomes" id="UP000626220">
    <property type="component" value="Unassembled WGS sequence"/>
</dbReference>
<dbReference type="Pfam" id="PF19821">
    <property type="entry name" value="Phage_capsid_2"/>
    <property type="match status" value="1"/>
</dbReference>
<dbReference type="RefSeq" id="WP_189678058.1">
    <property type="nucleotide sequence ID" value="NZ_BNCJ01000001.1"/>
</dbReference>